<accession>A0A395MY47</accession>
<evidence type="ECO:0008006" key="5">
    <source>
        <dbReference type="Google" id="ProtNLM"/>
    </source>
</evidence>
<evidence type="ECO:0000313" key="3">
    <source>
        <dbReference type="EMBL" id="RFN52824.1"/>
    </source>
</evidence>
<dbReference type="Proteomes" id="UP000265631">
    <property type="component" value="Unassembled WGS sequence"/>
</dbReference>
<feature type="compositionally biased region" description="Basic and acidic residues" evidence="1">
    <location>
        <begin position="195"/>
        <end position="228"/>
    </location>
</feature>
<dbReference type="CDD" id="cd09917">
    <property type="entry name" value="F-box_SF"/>
    <property type="match status" value="1"/>
</dbReference>
<protein>
    <recommendedName>
        <fullName evidence="5">F-box domain-containing protein</fullName>
    </recommendedName>
</protein>
<organism evidence="3 4">
    <name type="scientific">Fusarium flagelliforme</name>
    <dbReference type="NCBI Taxonomy" id="2675880"/>
    <lineage>
        <taxon>Eukaryota</taxon>
        <taxon>Fungi</taxon>
        <taxon>Dikarya</taxon>
        <taxon>Ascomycota</taxon>
        <taxon>Pezizomycotina</taxon>
        <taxon>Sordariomycetes</taxon>
        <taxon>Hypocreomycetidae</taxon>
        <taxon>Hypocreales</taxon>
        <taxon>Nectriaceae</taxon>
        <taxon>Fusarium</taxon>
        <taxon>Fusarium incarnatum-equiseti species complex</taxon>
    </lineage>
</organism>
<reference evidence="3 4" key="1">
    <citation type="journal article" date="2018" name="PLoS Pathog.">
        <title>Evolution of structural diversity of trichothecenes, a family of toxins produced by plant pathogenic and entomopathogenic fungi.</title>
        <authorList>
            <person name="Proctor R.H."/>
            <person name="McCormick S.P."/>
            <person name="Kim H.S."/>
            <person name="Cardoza R.E."/>
            <person name="Stanley A.M."/>
            <person name="Lindo L."/>
            <person name="Kelly A."/>
            <person name="Brown D.W."/>
            <person name="Lee T."/>
            <person name="Vaughan M.M."/>
            <person name="Alexander N.J."/>
            <person name="Busman M."/>
            <person name="Gutierrez S."/>
        </authorList>
    </citation>
    <scope>NUCLEOTIDE SEQUENCE [LARGE SCALE GENOMIC DNA]</scope>
    <source>
        <strain evidence="3 4">NRRL 13405</strain>
    </source>
</reference>
<keyword evidence="2" id="KW-0812">Transmembrane</keyword>
<feature type="compositionally biased region" description="Basic residues" evidence="1">
    <location>
        <begin position="106"/>
        <end position="130"/>
    </location>
</feature>
<feature type="transmembrane region" description="Helical" evidence="2">
    <location>
        <begin position="47"/>
        <end position="70"/>
    </location>
</feature>
<name>A0A395MY47_9HYPO</name>
<keyword evidence="2" id="KW-1133">Transmembrane helix</keyword>
<keyword evidence="4" id="KW-1185">Reference proteome</keyword>
<evidence type="ECO:0000256" key="2">
    <source>
        <dbReference type="SAM" id="Phobius"/>
    </source>
</evidence>
<feature type="region of interest" description="Disordered" evidence="1">
    <location>
        <begin position="98"/>
        <end position="228"/>
    </location>
</feature>
<gene>
    <name evidence="3" type="ORF">FIE12Z_2910</name>
</gene>
<evidence type="ECO:0000256" key="1">
    <source>
        <dbReference type="SAM" id="MobiDB-lite"/>
    </source>
</evidence>
<sequence>MPALPPSTTIPSGHHLLAVRQNDDSSTSFTAVPTAYKSADTSLHPGAVAGIVLGSVAAFLLLLYLIYMLLHRGPVVRPMGDGASTVASSYPMSTVTGDTSTYLSFRSRRDRRPRNRSRSRATSRSKRTRSRTTVQSRDRSRRRGSPLVSESQASRVIVDPPAPRYAQDSMISSDNEIVVEEEHSVSTAPRRSRRRSQDRYRRDPLIGEGYRSSREYSPRDYSPRRESRRYSRDRYFTSILSLRGLEAFTMSFDKLPPETLLEIGQYVNQDLRKLSSTCRRFMAAFQNKVYSTLDFDETSKSADRVFAVALGPRKQLVRTIRFVPHDPRPDEDETPDQGIKLSDKARQVLGSLHKFPELYKFQFDFSTWRMDRWGPVPFSVRPIDTSTLPELEPWRHLIDQSLRALTQSHQNHGAFLCLEMTALPPTEDVLDALMNKHWYHLAKRLGTFEISLAVTRNGQKLASIRPHRYLYPTFNVIFLLYLTNVKCLRIVATEGTVISLGRIYSRNIDPSPIQWETVQLPELKVFELEFSVIGEGLIDFLGRHAETLERISLRYCFTMKKYDWRRLFQLFIDKQPAQLTDFEVPAYPVRLWRGQDKEEWQRLKPISGFELLADTRKDEMRRFVVADVTGMCGKIKPVESLIGSSSRHLDEAELDESDLIPLWEEVGRLVQRNRKPALL</sequence>
<proteinExistence type="predicted"/>
<dbReference type="EMBL" id="PXXK01000058">
    <property type="protein sequence ID" value="RFN52824.1"/>
    <property type="molecule type" value="Genomic_DNA"/>
</dbReference>
<dbReference type="AlphaFoldDB" id="A0A395MY47"/>
<evidence type="ECO:0000313" key="4">
    <source>
        <dbReference type="Proteomes" id="UP000265631"/>
    </source>
</evidence>
<comment type="caution">
    <text evidence="3">The sequence shown here is derived from an EMBL/GenBank/DDBJ whole genome shotgun (WGS) entry which is preliminary data.</text>
</comment>
<keyword evidence="2" id="KW-0472">Membrane</keyword>